<dbReference type="EMBL" id="JACRST010000020">
    <property type="protein sequence ID" value="MBC8547452.1"/>
    <property type="molecule type" value="Genomic_DNA"/>
</dbReference>
<dbReference type="AlphaFoldDB" id="A0A926E141"/>
<feature type="region of interest" description="Disordered" evidence="1">
    <location>
        <begin position="27"/>
        <end position="48"/>
    </location>
</feature>
<keyword evidence="3" id="KW-1185">Reference proteome</keyword>
<evidence type="ECO:0000256" key="1">
    <source>
        <dbReference type="SAM" id="MobiDB-lite"/>
    </source>
</evidence>
<comment type="caution">
    <text evidence="2">The sequence shown here is derived from an EMBL/GenBank/DDBJ whole genome shotgun (WGS) entry which is preliminary data.</text>
</comment>
<dbReference type="RefSeq" id="WP_249283496.1">
    <property type="nucleotide sequence ID" value="NZ_JACRST010000020.1"/>
</dbReference>
<accession>A0A926E141</accession>
<evidence type="ECO:0000313" key="2">
    <source>
        <dbReference type="EMBL" id="MBC8547452.1"/>
    </source>
</evidence>
<sequence>MEKFVPFEKLSKKKQRELCAKRRGGWGALNPVTRRPENPKAYNRKKARKWSDDSSMTAPYYFY</sequence>
<evidence type="ECO:0000313" key="3">
    <source>
        <dbReference type="Proteomes" id="UP000653127"/>
    </source>
</evidence>
<gene>
    <name evidence="2" type="ORF">H8711_11000</name>
</gene>
<dbReference type="Proteomes" id="UP000653127">
    <property type="component" value="Unassembled WGS sequence"/>
</dbReference>
<name>A0A926E141_9FIRM</name>
<reference evidence="2" key="1">
    <citation type="submission" date="2020-08" db="EMBL/GenBank/DDBJ databases">
        <title>Genome public.</title>
        <authorList>
            <person name="Liu C."/>
            <person name="Sun Q."/>
        </authorList>
    </citation>
    <scope>NUCLEOTIDE SEQUENCE</scope>
    <source>
        <strain evidence="2">NSJ-31</strain>
    </source>
</reference>
<organism evidence="2 3">
    <name type="scientific">Ligaoa zhengdingensis</name>
    <dbReference type="NCBI Taxonomy" id="2763658"/>
    <lineage>
        <taxon>Bacteria</taxon>
        <taxon>Bacillati</taxon>
        <taxon>Bacillota</taxon>
        <taxon>Clostridia</taxon>
        <taxon>Eubacteriales</taxon>
        <taxon>Oscillospiraceae</taxon>
        <taxon>Ligaoa</taxon>
    </lineage>
</organism>
<proteinExistence type="predicted"/>
<protein>
    <submittedName>
        <fullName evidence="2">Uncharacterized protein</fullName>
    </submittedName>
</protein>